<name>X1CLI3_9ZZZZ</name>
<evidence type="ECO:0000259" key="2">
    <source>
        <dbReference type="Pfam" id="PF18929"/>
    </source>
</evidence>
<dbReference type="Pfam" id="PF18929">
    <property type="entry name" value="DUF5678"/>
    <property type="match status" value="1"/>
</dbReference>
<feature type="region of interest" description="Disordered" evidence="1">
    <location>
        <begin position="25"/>
        <end position="56"/>
    </location>
</feature>
<evidence type="ECO:0000256" key="1">
    <source>
        <dbReference type="SAM" id="MobiDB-lite"/>
    </source>
</evidence>
<feature type="domain" description="DUF5678" evidence="2">
    <location>
        <begin position="9"/>
        <end position="56"/>
    </location>
</feature>
<dbReference type="EMBL" id="BART01024866">
    <property type="protein sequence ID" value="GAG93867.1"/>
    <property type="molecule type" value="Genomic_DNA"/>
</dbReference>
<proteinExistence type="predicted"/>
<dbReference type="AlphaFoldDB" id="X1CLI3"/>
<sequence length="56" mass="6200">MAEKTDLRELLKPYSDKWVALSEDSSKVVGVGDTPKKALEQASSRSEKNPILTRVP</sequence>
<organism evidence="3">
    <name type="scientific">marine sediment metagenome</name>
    <dbReference type="NCBI Taxonomy" id="412755"/>
    <lineage>
        <taxon>unclassified sequences</taxon>
        <taxon>metagenomes</taxon>
        <taxon>ecological metagenomes</taxon>
    </lineage>
</organism>
<feature type="non-terminal residue" evidence="3">
    <location>
        <position position="56"/>
    </location>
</feature>
<protein>
    <recommendedName>
        <fullName evidence="2">DUF5678 domain-containing protein</fullName>
    </recommendedName>
</protein>
<dbReference type="InterPro" id="IPR043734">
    <property type="entry name" value="DUF5678"/>
</dbReference>
<reference evidence="3" key="1">
    <citation type="journal article" date="2014" name="Front. Microbiol.">
        <title>High frequency of phylogenetically diverse reductive dehalogenase-homologous genes in deep subseafloor sedimentary metagenomes.</title>
        <authorList>
            <person name="Kawai M."/>
            <person name="Futagami T."/>
            <person name="Toyoda A."/>
            <person name="Takaki Y."/>
            <person name="Nishi S."/>
            <person name="Hori S."/>
            <person name="Arai W."/>
            <person name="Tsubouchi T."/>
            <person name="Morono Y."/>
            <person name="Uchiyama I."/>
            <person name="Ito T."/>
            <person name="Fujiyama A."/>
            <person name="Inagaki F."/>
            <person name="Takami H."/>
        </authorList>
    </citation>
    <scope>NUCLEOTIDE SEQUENCE</scope>
    <source>
        <strain evidence="3">Expedition CK06-06</strain>
    </source>
</reference>
<evidence type="ECO:0000313" key="3">
    <source>
        <dbReference type="EMBL" id="GAG93867.1"/>
    </source>
</evidence>
<gene>
    <name evidence="3" type="ORF">S01H4_44777</name>
</gene>
<accession>X1CLI3</accession>
<comment type="caution">
    <text evidence="3">The sequence shown here is derived from an EMBL/GenBank/DDBJ whole genome shotgun (WGS) entry which is preliminary data.</text>
</comment>